<feature type="binding site" evidence="7">
    <location>
        <position position="147"/>
    </location>
    <ligand>
        <name>Zn(2+)</name>
        <dbReference type="ChEBI" id="CHEBI:29105"/>
    </ligand>
</feature>
<evidence type="ECO:0000256" key="4">
    <source>
        <dbReference type="ARBA" id="ARBA00023015"/>
    </source>
</evidence>
<evidence type="ECO:0000256" key="1">
    <source>
        <dbReference type="ARBA" id="ARBA00007957"/>
    </source>
</evidence>
<keyword evidence="5" id="KW-0238">DNA-binding</keyword>
<dbReference type="EMBL" id="JAEKPD010000010">
    <property type="protein sequence ID" value="MBJ3763493.1"/>
    <property type="molecule type" value="Genomic_DNA"/>
</dbReference>
<dbReference type="GO" id="GO:0045892">
    <property type="term" value="P:negative regulation of DNA-templated transcription"/>
    <property type="evidence" value="ECO:0007669"/>
    <property type="project" value="TreeGrafter"/>
</dbReference>
<dbReference type="SUPFAM" id="SSF46785">
    <property type="entry name" value="Winged helix' DNA-binding domain"/>
    <property type="match status" value="1"/>
</dbReference>
<dbReference type="AlphaFoldDB" id="A0A934IAJ0"/>
<evidence type="ECO:0000313" key="8">
    <source>
        <dbReference type="EMBL" id="MBJ3763493.1"/>
    </source>
</evidence>
<feature type="binding site" evidence="7">
    <location>
        <position position="150"/>
    </location>
    <ligand>
        <name>Zn(2+)</name>
        <dbReference type="ChEBI" id="CHEBI:29105"/>
    </ligand>
</feature>
<name>A0A934IAJ0_9RHOB</name>
<keyword evidence="7" id="KW-0479">Metal-binding</keyword>
<dbReference type="GO" id="GO:0005829">
    <property type="term" value="C:cytosol"/>
    <property type="evidence" value="ECO:0007669"/>
    <property type="project" value="TreeGrafter"/>
</dbReference>
<dbReference type="Proteomes" id="UP000642488">
    <property type="component" value="Unassembled WGS sequence"/>
</dbReference>
<protein>
    <submittedName>
        <fullName evidence="8">Transcriptional repressor</fullName>
    </submittedName>
</protein>
<keyword evidence="9" id="KW-1185">Reference proteome</keyword>
<feature type="binding site" evidence="7">
    <location>
        <position position="113"/>
    </location>
    <ligand>
        <name>Zn(2+)</name>
        <dbReference type="ChEBI" id="CHEBI:29105"/>
    </ligand>
</feature>
<organism evidence="8 9">
    <name type="scientific">Palleronia pontilimi</name>
    <dbReference type="NCBI Taxonomy" id="1964209"/>
    <lineage>
        <taxon>Bacteria</taxon>
        <taxon>Pseudomonadati</taxon>
        <taxon>Pseudomonadota</taxon>
        <taxon>Alphaproteobacteria</taxon>
        <taxon>Rhodobacterales</taxon>
        <taxon>Roseobacteraceae</taxon>
        <taxon>Palleronia</taxon>
    </lineage>
</organism>
<gene>
    <name evidence="8" type="ORF">ILP92_12125</name>
</gene>
<keyword evidence="2" id="KW-0678">Repressor</keyword>
<dbReference type="InterPro" id="IPR036388">
    <property type="entry name" value="WH-like_DNA-bd_sf"/>
</dbReference>
<keyword evidence="3 7" id="KW-0862">Zinc</keyword>
<sequence length="155" mass="16572">MSCDPFHRHDHAACHDRTLAAVDALCAERGLQFTPTRREVLDLLLRAPKALGAYDILAQLAGDGAKAPPVAYRALDFLVSNGFAHRLEKLNAYVACAHPGDAHLPAFLICRACDRVAEADAPRPLNKAAREQGFTIEGVVMEAVGLCPACADAAE</sequence>
<comment type="cofactor">
    <cofactor evidence="7">
        <name>Zn(2+)</name>
        <dbReference type="ChEBI" id="CHEBI:29105"/>
    </cofactor>
    <text evidence="7">Binds 1 zinc ion per subunit.</text>
</comment>
<dbReference type="PANTHER" id="PTHR33202">
    <property type="entry name" value="ZINC UPTAKE REGULATION PROTEIN"/>
    <property type="match status" value="1"/>
</dbReference>
<keyword evidence="4" id="KW-0805">Transcription regulation</keyword>
<dbReference type="GO" id="GO:0003700">
    <property type="term" value="F:DNA-binding transcription factor activity"/>
    <property type="evidence" value="ECO:0007669"/>
    <property type="project" value="InterPro"/>
</dbReference>
<dbReference type="RefSeq" id="WP_198916657.1">
    <property type="nucleotide sequence ID" value="NZ_JAEKPD010000010.1"/>
</dbReference>
<dbReference type="GO" id="GO:0000976">
    <property type="term" value="F:transcription cis-regulatory region binding"/>
    <property type="evidence" value="ECO:0007669"/>
    <property type="project" value="TreeGrafter"/>
</dbReference>
<comment type="similarity">
    <text evidence="1">Belongs to the Fur family.</text>
</comment>
<dbReference type="InterPro" id="IPR002481">
    <property type="entry name" value="FUR"/>
</dbReference>
<dbReference type="InterPro" id="IPR043135">
    <property type="entry name" value="Fur_C"/>
</dbReference>
<evidence type="ECO:0000256" key="6">
    <source>
        <dbReference type="ARBA" id="ARBA00023163"/>
    </source>
</evidence>
<evidence type="ECO:0000256" key="5">
    <source>
        <dbReference type="ARBA" id="ARBA00023125"/>
    </source>
</evidence>
<dbReference type="Gene3D" id="3.30.1490.190">
    <property type="match status" value="1"/>
</dbReference>
<keyword evidence="6" id="KW-0804">Transcription</keyword>
<feature type="binding site" evidence="7">
    <location>
        <position position="110"/>
    </location>
    <ligand>
        <name>Zn(2+)</name>
        <dbReference type="ChEBI" id="CHEBI:29105"/>
    </ligand>
</feature>
<evidence type="ECO:0000256" key="3">
    <source>
        <dbReference type="ARBA" id="ARBA00022833"/>
    </source>
</evidence>
<comment type="caution">
    <text evidence="8">The sequence shown here is derived from an EMBL/GenBank/DDBJ whole genome shotgun (WGS) entry which is preliminary data.</text>
</comment>
<dbReference type="InterPro" id="IPR036390">
    <property type="entry name" value="WH_DNA-bd_sf"/>
</dbReference>
<reference evidence="8" key="1">
    <citation type="submission" date="2020-12" db="EMBL/GenBank/DDBJ databases">
        <title>Bacterial taxonomy.</title>
        <authorList>
            <person name="Pan X."/>
        </authorList>
    </citation>
    <scope>NUCLEOTIDE SEQUENCE</scope>
    <source>
        <strain evidence="8">KCTC 52957</strain>
    </source>
</reference>
<evidence type="ECO:0000256" key="2">
    <source>
        <dbReference type="ARBA" id="ARBA00022491"/>
    </source>
</evidence>
<dbReference type="GO" id="GO:1900376">
    <property type="term" value="P:regulation of secondary metabolite biosynthetic process"/>
    <property type="evidence" value="ECO:0007669"/>
    <property type="project" value="TreeGrafter"/>
</dbReference>
<dbReference type="Gene3D" id="1.10.10.10">
    <property type="entry name" value="Winged helix-like DNA-binding domain superfamily/Winged helix DNA-binding domain"/>
    <property type="match status" value="1"/>
</dbReference>
<dbReference type="PANTHER" id="PTHR33202:SF6">
    <property type="entry name" value="ZINC UPTAKE REGULATION PROTEIN"/>
    <property type="match status" value="1"/>
</dbReference>
<dbReference type="GO" id="GO:0008270">
    <property type="term" value="F:zinc ion binding"/>
    <property type="evidence" value="ECO:0007669"/>
    <property type="project" value="TreeGrafter"/>
</dbReference>
<evidence type="ECO:0000313" key="9">
    <source>
        <dbReference type="Proteomes" id="UP000642488"/>
    </source>
</evidence>
<proteinExistence type="inferred from homology"/>
<evidence type="ECO:0000256" key="7">
    <source>
        <dbReference type="PIRSR" id="PIRSR602481-1"/>
    </source>
</evidence>
<accession>A0A934IAJ0</accession>